<proteinExistence type="predicted"/>
<dbReference type="Proteomes" id="UP000834106">
    <property type="component" value="Chromosome 5"/>
</dbReference>
<organism evidence="2 3">
    <name type="scientific">Fraxinus pennsylvanica</name>
    <dbReference type="NCBI Taxonomy" id="56036"/>
    <lineage>
        <taxon>Eukaryota</taxon>
        <taxon>Viridiplantae</taxon>
        <taxon>Streptophyta</taxon>
        <taxon>Embryophyta</taxon>
        <taxon>Tracheophyta</taxon>
        <taxon>Spermatophyta</taxon>
        <taxon>Magnoliopsida</taxon>
        <taxon>eudicotyledons</taxon>
        <taxon>Gunneridae</taxon>
        <taxon>Pentapetalae</taxon>
        <taxon>asterids</taxon>
        <taxon>lamiids</taxon>
        <taxon>Lamiales</taxon>
        <taxon>Oleaceae</taxon>
        <taxon>Oleeae</taxon>
        <taxon>Fraxinus</taxon>
    </lineage>
</organism>
<name>A0AAD2DP75_9LAMI</name>
<accession>A0AAD2DP75</accession>
<feature type="compositionally biased region" description="Gly residues" evidence="1">
    <location>
        <begin position="52"/>
        <end position="64"/>
    </location>
</feature>
<protein>
    <submittedName>
        <fullName evidence="2">Uncharacterized protein</fullName>
    </submittedName>
</protein>
<keyword evidence="3" id="KW-1185">Reference proteome</keyword>
<evidence type="ECO:0000256" key="1">
    <source>
        <dbReference type="SAM" id="MobiDB-lite"/>
    </source>
</evidence>
<dbReference type="AlphaFoldDB" id="A0AAD2DP75"/>
<evidence type="ECO:0000313" key="3">
    <source>
        <dbReference type="Proteomes" id="UP000834106"/>
    </source>
</evidence>
<sequence>MDTQFNNWVITRIRYYTVAEEEACVAVADNASVPQAFVMGCGSGVGHRVCGGGGRRGSDDGLGSGSQDPNSWKGIESAYSYYQKMIEANPSNTLFLANYA</sequence>
<evidence type="ECO:0000313" key="2">
    <source>
        <dbReference type="EMBL" id="CAI9761229.1"/>
    </source>
</evidence>
<reference evidence="2" key="1">
    <citation type="submission" date="2023-05" db="EMBL/GenBank/DDBJ databases">
        <authorList>
            <person name="Huff M."/>
        </authorList>
    </citation>
    <scope>NUCLEOTIDE SEQUENCE</scope>
</reference>
<gene>
    <name evidence="2" type="ORF">FPE_LOCUS8659</name>
</gene>
<feature type="region of interest" description="Disordered" evidence="1">
    <location>
        <begin position="52"/>
        <end position="72"/>
    </location>
</feature>
<dbReference type="EMBL" id="OU503040">
    <property type="protein sequence ID" value="CAI9761229.1"/>
    <property type="molecule type" value="Genomic_DNA"/>
</dbReference>